<feature type="domain" description="OB-fold nucleic acid binding" evidence="7">
    <location>
        <begin position="62"/>
        <end position="166"/>
    </location>
</feature>
<evidence type="ECO:0000256" key="2">
    <source>
        <dbReference type="ARBA" id="ARBA00022722"/>
    </source>
</evidence>
<dbReference type="GO" id="GO:0006308">
    <property type="term" value="P:DNA catabolic process"/>
    <property type="evidence" value="ECO:0007669"/>
    <property type="project" value="UniProtKB-UniRule"/>
</dbReference>
<evidence type="ECO:0000256" key="5">
    <source>
        <dbReference type="NCBIfam" id="TIGR00237"/>
    </source>
</evidence>
<evidence type="ECO:0000313" key="8">
    <source>
        <dbReference type="EMBL" id="SNT39507.1"/>
    </source>
</evidence>
<name>A0A239M973_9BURK</name>
<dbReference type="RefSeq" id="WP_176442644.1">
    <property type="nucleotide sequence ID" value="NZ_FZOT01000039.1"/>
</dbReference>
<dbReference type="AlphaFoldDB" id="A0A239M973"/>
<dbReference type="PANTHER" id="PTHR30008">
    <property type="entry name" value="EXODEOXYRIBONUCLEASE 7 LARGE SUBUNIT"/>
    <property type="match status" value="1"/>
</dbReference>
<organism evidence="8 9">
    <name type="scientific">Noviherbaspirillum humi</name>
    <dbReference type="NCBI Taxonomy" id="1688639"/>
    <lineage>
        <taxon>Bacteria</taxon>
        <taxon>Pseudomonadati</taxon>
        <taxon>Pseudomonadota</taxon>
        <taxon>Betaproteobacteria</taxon>
        <taxon>Burkholderiales</taxon>
        <taxon>Oxalobacteraceae</taxon>
        <taxon>Noviherbaspirillum</taxon>
    </lineage>
</organism>
<dbReference type="EMBL" id="FZOT01000039">
    <property type="protein sequence ID" value="SNT39507.1"/>
    <property type="molecule type" value="Genomic_DNA"/>
</dbReference>
<keyword evidence="4" id="KW-0269">Exonuclease</keyword>
<reference evidence="8 9" key="1">
    <citation type="submission" date="2017-06" db="EMBL/GenBank/DDBJ databases">
        <authorList>
            <person name="Kim H.J."/>
            <person name="Triplett B.A."/>
        </authorList>
    </citation>
    <scope>NUCLEOTIDE SEQUENCE [LARGE SCALE GENOMIC DNA]</scope>
    <source>
        <strain evidence="8 9">U15</strain>
    </source>
</reference>
<keyword evidence="9" id="KW-1185">Reference proteome</keyword>
<dbReference type="CDD" id="cd04489">
    <property type="entry name" value="ExoVII_LU_OBF"/>
    <property type="match status" value="1"/>
</dbReference>
<dbReference type="InterPro" id="IPR003753">
    <property type="entry name" value="Exonuc_VII_L"/>
</dbReference>
<keyword evidence="3" id="KW-0378">Hydrolase</keyword>
<dbReference type="InterPro" id="IPR020579">
    <property type="entry name" value="Exonuc_VII_lsu_C"/>
</dbReference>
<dbReference type="NCBIfam" id="TIGR00237">
    <property type="entry name" value="xseA"/>
    <property type="match status" value="1"/>
</dbReference>
<evidence type="ECO:0000256" key="4">
    <source>
        <dbReference type="ARBA" id="ARBA00022839"/>
    </source>
</evidence>
<keyword evidence="2" id="KW-0540">Nuclease</keyword>
<accession>A0A239M973</accession>
<dbReference type="Pfam" id="PF13742">
    <property type="entry name" value="tRNA_anti_2"/>
    <property type="match status" value="1"/>
</dbReference>
<evidence type="ECO:0000259" key="7">
    <source>
        <dbReference type="Pfam" id="PF13742"/>
    </source>
</evidence>
<dbReference type="GO" id="GO:0009318">
    <property type="term" value="C:exodeoxyribonuclease VII complex"/>
    <property type="evidence" value="ECO:0007669"/>
    <property type="project" value="UniProtKB-UniRule"/>
</dbReference>
<dbReference type="GO" id="GO:0008855">
    <property type="term" value="F:exodeoxyribonuclease VII activity"/>
    <property type="evidence" value="ECO:0007669"/>
    <property type="project" value="UniProtKB-UniRule"/>
</dbReference>
<gene>
    <name evidence="8" type="ORF">SAMN06265795_1394</name>
</gene>
<feature type="domain" description="Exonuclease VII large subunit C-terminal" evidence="6">
    <location>
        <begin position="192"/>
        <end position="572"/>
    </location>
</feature>
<dbReference type="PANTHER" id="PTHR30008:SF0">
    <property type="entry name" value="EXODEOXYRIBONUCLEASE 7 LARGE SUBUNIT"/>
    <property type="match status" value="1"/>
</dbReference>
<dbReference type="Pfam" id="PF02601">
    <property type="entry name" value="Exonuc_VII_L"/>
    <property type="match status" value="1"/>
</dbReference>
<dbReference type="InterPro" id="IPR025824">
    <property type="entry name" value="OB-fold_nuc-bd_dom"/>
</dbReference>
<dbReference type="GO" id="GO:0003676">
    <property type="term" value="F:nucleic acid binding"/>
    <property type="evidence" value="ECO:0007669"/>
    <property type="project" value="InterPro"/>
</dbReference>
<evidence type="ECO:0000313" key="9">
    <source>
        <dbReference type="Proteomes" id="UP000198284"/>
    </source>
</evidence>
<dbReference type="EC" id="3.1.11.6" evidence="5"/>
<keyword evidence="1" id="KW-0963">Cytoplasm</keyword>
<proteinExistence type="predicted"/>
<evidence type="ECO:0000259" key="6">
    <source>
        <dbReference type="Pfam" id="PF02601"/>
    </source>
</evidence>
<protein>
    <recommendedName>
        <fullName evidence="5">Exodeoxyribonuclease VII large subunit</fullName>
        <ecNumber evidence="5">3.1.11.6</ecNumber>
    </recommendedName>
</protein>
<evidence type="ECO:0000256" key="1">
    <source>
        <dbReference type="ARBA" id="ARBA00022490"/>
    </source>
</evidence>
<evidence type="ECO:0000256" key="3">
    <source>
        <dbReference type="ARBA" id="ARBA00022801"/>
    </source>
</evidence>
<sequence length="581" mass="63740">MKTFLRVPDEDALSALTLGAMRDAESGRYFVPPGLEIAQFKPWLPSPSQSLELEKPAQKGCSLSQMLTRVERALDTAFPRSEWVRFEISGLRPGTHAYFDAVERGADGREVSKARAIIWGSLRAKLDKKFFDATGARLENGLKVLMLAKVQFSVQHGLSLIVSDIDPDYTLGDMQAKLKRIREELEAAGIADRNRSLPAPVDFTHVAVIAPNAAAGLEDFQVEAQRLERAGLCRFRYFHAVFQGEKARDSLKQAFIDVHTYHTQQPIDALIVIRGGGATTDLQWLNEGILAKMVCRFHVPVFTGIGHERDSTILDECAHRRFGTPSKVIAHVRDLIAARANRALEDWTQICEGISLKLQAAEAAASRNRADILLRARHRLEKAEIAAVGEFGQVRTRATAHVGVTEERTAALHGMVLSRGAGRLDMAHQALGQQYGVIRERAAGAVSTVEVQAKARLETVVLASRRSIDGIDGHLHEHWLGIVAGAGKAVTQSVSLADAHMNDVTHYMRRTLREAEALAQDTFKSILAMGVEPTLRRGFALAKADGKPVSSRAAALEHDSIELTFHDGTVEVSTKGKAHHD</sequence>
<dbReference type="Proteomes" id="UP000198284">
    <property type="component" value="Unassembled WGS sequence"/>
</dbReference>